<evidence type="ECO:0000256" key="5">
    <source>
        <dbReference type="ARBA" id="ARBA00022984"/>
    </source>
</evidence>
<feature type="active site" description="Nucleophile" evidence="7">
    <location>
        <position position="209"/>
    </location>
</feature>
<evidence type="ECO:0000313" key="9">
    <source>
        <dbReference type="EMBL" id="MFC0319240.1"/>
    </source>
</evidence>
<dbReference type="Pfam" id="PF03734">
    <property type="entry name" value="YkuD"/>
    <property type="match status" value="1"/>
</dbReference>
<reference evidence="9 10" key="1">
    <citation type="submission" date="2024-09" db="EMBL/GenBank/DDBJ databases">
        <authorList>
            <person name="Sun Q."/>
            <person name="Mori K."/>
        </authorList>
    </citation>
    <scope>NUCLEOTIDE SEQUENCE [LARGE SCALE GENOMIC DNA]</scope>
    <source>
        <strain evidence="9 10">CCM 7765</strain>
    </source>
</reference>
<comment type="caution">
    <text evidence="9">The sequence shown here is derived from an EMBL/GenBank/DDBJ whole genome shotgun (WGS) entry which is preliminary data.</text>
</comment>
<evidence type="ECO:0000256" key="7">
    <source>
        <dbReference type="PROSITE-ProRule" id="PRU01373"/>
    </source>
</evidence>
<evidence type="ECO:0000256" key="2">
    <source>
        <dbReference type="ARBA" id="ARBA00005992"/>
    </source>
</evidence>
<organism evidence="9 10">
    <name type="scientific">Olivibacter oleidegradans</name>
    <dbReference type="NCBI Taxonomy" id="760123"/>
    <lineage>
        <taxon>Bacteria</taxon>
        <taxon>Pseudomonadati</taxon>
        <taxon>Bacteroidota</taxon>
        <taxon>Sphingobacteriia</taxon>
        <taxon>Sphingobacteriales</taxon>
        <taxon>Sphingobacteriaceae</taxon>
        <taxon>Olivibacter</taxon>
    </lineage>
</organism>
<evidence type="ECO:0000256" key="1">
    <source>
        <dbReference type="ARBA" id="ARBA00004752"/>
    </source>
</evidence>
<dbReference type="PANTHER" id="PTHR30582">
    <property type="entry name" value="L,D-TRANSPEPTIDASE"/>
    <property type="match status" value="1"/>
</dbReference>
<dbReference type="PANTHER" id="PTHR30582:SF2">
    <property type="entry name" value="L,D-TRANSPEPTIDASE YCIB-RELATED"/>
    <property type="match status" value="1"/>
</dbReference>
<dbReference type="InterPro" id="IPR050979">
    <property type="entry name" value="LD-transpeptidase"/>
</dbReference>
<keyword evidence="10" id="KW-1185">Reference proteome</keyword>
<evidence type="ECO:0000256" key="3">
    <source>
        <dbReference type="ARBA" id="ARBA00022679"/>
    </source>
</evidence>
<dbReference type="Gene3D" id="2.40.440.10">
    <property type="entry name" value="L,D-transpeptidase catalytic domain-like"/>
    <property type="match status" value="1"/>
</dbReference>
<keyword evidence="5 7" id="KW-0573">Peptidoglycan synthesis</keyword>
<dbReference type="InterPro" id="IPR005490">
    <property type="entry name" value="LD_TPept_cat_dom"/>
</dbReference>
<evidence type="ECO:0000259" key="8">
    <source>
        <dbReference type="PROSITE" id="PS52029"/>
    </source>
</evidence>
<evidence type="ECO:0000256" key="6">
    <source>
        <dbReference type="ARBA" id="ARBA00023316"/>
    </source>
</evidence>
<comment type="similarity">
    <text evidence="2">Belongs to the YkuD family.</text>
</comment>
<dbReference type="RefSeq" id="WP_242627363.1">
    <property type="nucleotide sequence ID" value="NZ_JBHLWO010000002.1"/>
</dbReference>
<dbReference type="InterPro" id="IPR038063">
    <property type="entry name" value="Transpep_catalytic_dom"/>
</dbReference>
<comment type="pathway">
    <text evidence="1 7">Cell wall biogenesis; peptidoglycan biosynthesis.</text>
</comment>
<proteinExistence type="inferred from homology"/>
<dbReference type="GO" id="GO:0016746">
    <property type="term" value="F:acyltransferase activity"/>
    <property type="evidence" value="ECO:0007669"/>
    <property type="project" value="UniProtKB-KW"/>
</dbReference>
<dbReference type="EC" id="2.3.2.-" evidence="9"/>
<dbReference type="Proteomes" id="UP001589774">
    <property type="component" value="Unassembled WGS sequence"/>
</dbReference>
<dbReference type="PROSITE" id="PS52029">
    <property type="entry name" value="LD_TPASE"/>
    <property type="match status" value="1"/>
</dbReference>
<feature type="active site" description="Proton donor/acceptor" evidence="7">
    <location>
        <position position="196"/>
    </location>
</feature>
<feature type="domain" description="L,D-TPase catalytic" evidence="8">
    <location>
        <begin position="123"/>
        <end position="245"/>
    </location>
</feature>
<dbReference type="EMBL" id="JBHLWO010000002">
    <property type="protein sequence ID" value="MFC0319240.1"/>
    <property type="molecule type" value="Genomic_DNA"/>
</dbReference>
<dbReference type="CDD" id="cd16913">
    <property type="entry name" value="YkuD_like"/>
    <property type="match status" value="1"/>
</dbReference>
<accession>A0ABV6HMA0</accession>
<keyword evidence="9" id="KW-0012">Acyltransferase</keyword>
<evidence type="ECO:0000256" key="4">
    <source>
        <dbReference type="ARBA" id="ARBA00022960"/>
    </source>
</evidence>
<protein>
    <submittedName>
        <fullName evidence="9">L,D-transpeptidase</fullName>
        <ecNumber evidence="9">2.3.2.-</ecNumber>
    </submittedName>
</protein>
<keyword evidence="6 7" id="KW-0961">Cell wall biogenesis/degradation</keyword>
<dbReference type="PROSITE" id="PS51257">
    <property type="entry name" value="PROKAR_LIPOPROTEIN"/>
    <property type="match status" value="1"/>
</dbReference>
<keyword evidence="4 7" id="KW-0133">Cell shape</keyword>
<name>A0ABV6HMA0_9SPHI</name>
<sequence length="302" mass="35149">MSMTKHVHWIVVTLSMGLLIACSENRQTNDQTDVGKPERKTPKINLYSGGYKTFVIKDNDTAFKSFKKRYTAQQQHVILALNRIDFNNFNNVDSLLIPDSVQTDINSYTPFPLTVKELKPVDKMVFFSYPIQAFAAYENGQLIRWGPSSMGSKKYPTKTGLSFTNWKAEEHVSTADDEWLLRWNFNIRNKEGIGWHQYTMPGYPASHSCLRLLENDAKWLYDWAEQWVVEKDQHVLAEGTPVIVFGSYDYEGDKPWFKLLQDPKATNITEEQLVKEFKPHLERILQEQEKRKQVMASRRDSI</sequence>
<dbReference type="SUPFAM" id="SSF141523">
    <property type="entry name" value="L,D-transpeptidase catalytic domain-like"/>
    <property type="match status" value="1"/>
</dbReference>
<gene>
    <name evidence="9" type="ORF">ACFFI0_13025</name>
</gene>
<evidence type="ECO:0000313" key="10">
    <source>
        <dbReference type="Proteomes" id="UP001589774"/>
    </source>
</evidence>
<keyword evidence="3 9" id="KW-0808">Transferase</keyword>